<evidence type="ECO:0000256" key="3">
    <source>
        <dbReference type="ARBA" id="ARBA00018067"/>
    </source>
</evidence>
<keyword evidence="7" id="KW-0653">Protein transport</keyword>
<feature type="region of interest" description="Disordered" evidence="11">
    <location>
        <begin position="139"/>
        <end position="205"/>
    </location>
</feature>
<dbReference type="GO" id="GO:0000045">
    <property type="term" value="P:autophagosome assembly"/>
    <property type="evidence" value="ECO:0007669"/>
    <property type="project" value="TreeGrafter"/>
</dbReference>
<dbReference type="AlphaFoldDB" id="A0A0L0S0U8"/>
<keyword evidence="5" id="KW-0963">Cytoplasm</keyword>
<dbReference type="OrthoDB" id="1584384at2759"/>
<dbReference type="Proteomes" id="UP000054350">
    <property type="component" value="Unassembled WGS sequence"/>
</dbReference>
<dbReference type="GO" id="GO:0019776">
    <property type="term" value="F:Atg8-family ligase activity"/>
    <property type="evidence" value="ECO:0007669"/>
    <property type="project" value="TreeGrafter"/>
</dbReference>
<dbReference type="GO" id="GO:0044804">
    <property type="term" value="P:nucleophagy"/>
    <property type="evidence" value="ECO:0007669"/>
    <property type="project" value="TreeGrafter"/>
</dbReference>
<dbReference type="PANTHER" id="PTHR12866">
    <property type="entry name" value="UBIQUITIN-LIKE-CONJUGATING ENZYME ATG3"/>
    <property type="match status" value="1"/>
</dbReference>
<protein>
    <recommendedName>
        <fullName evidence="3">Autophagy-related protein 3</fullName>
    </recommendedName>
    <alternativeName>
        <fullName evidence="9 10">Autophagy-related E2-like conjugation enzyme ATG3</fullName>
    </alternativeName>
</protein>
<evidence type="ECO:0000256" key="11">
    <source>
        <dbReference type="SAM" id="MobiDB-lite"/>
    </source>
</evidence>
<comment type="subcellular location">
    <subcellularLocation>
        <location evidence="1">Cytoplasm</location>
    </subcellularLocation>
</comment>
<evidence type="ECO:0000256" key="7">
    <source>
        <dbReference type="ARBA" id="ARBA00022927"/>
    </source>
</evidence>
<evidence type="ECO:0000313" key="12">
    <source>
        <dbReference type="EMBL" id="KNE55991.1"/>
    </source>
</evidence>
<keyword evidence="6" id="KW-0833">Ubl conjugation pathway</keyword>
<dbReference type="EMBL" id="GG745329">
    <property type="protein sequence ID" value="KNE55991.1"/>
    <property type="molecule type" value="Genomic_DNA"/>
</dbReference>
<dbReference type="GO" id="GO:0015031">
    <property type="term" value="P:protein transport"/>
    <property type="evidence" value="ECO:0007669"/>
    <property type="project" value="UniProtKB-KW"/>
</dbReference>
<evidence type="ECO:0000256" key="9">
    <source>
        <dbReference type="ARBA" id="ARBA00032144"/>
    </source>
</evidence>
<keyword evidence="13" id="KW-1185">Reference proteome</keyword>
<dbReference type="InterPro" id="IPR007135">
    <property type="entry name" value="Atg3/Atg10"/>
</dbReference>
<dbReference type="eggNOG" id="KOG2981">
    <property type="taxonomic scope" value="Eukaryota"/>
</dbReference>
<accession>A0A0L0S0U8</accession>
<organism evidence="12 13">
    <name type="scientific">Allomyces macrogynus (strain ATCC 38327)</name>
    <name type="common">Allomyces javanicus var. macrogynus</name>
    <dbReference type="NCBI Taxonomy" id="578462"/>
    <lineage>
        <taxon>Eukaryota</taxon>
        <taxon>Fungi</taxon>
        <taxon>Fungi incertae sedis</taxon>
        <taxon>Blastocladiomycota</taxon>
        <taxon>Blastocladiomycetes</taxon>
        <taxon>Blastocladiales</taxon>
        <taxon>Blastocladiaceae</taxon>
        <taxon>Allomyces</taxon>
    </lineage>
</organism>
<evidence type="ECO:0000313" key="13">
    <source>
        <dbReference type="Proteomes" id="UP000054350"/>
    </source>
</evidence>
<evidence type="ECO:0000256" key="4">
    <source>
        <dbReference type="ARBA" id="ARBA00022448"/>
    </source>
</evidence>
<reference evidence="13" key="2">
    <citation type="submission" date="2009-11" db="EMBL/GenBank/DDBJ databases">
        <title>The Genome Sequence of Allomyces macrogynus strain ATCC 38327.</title>
        <authorList>
            <consortium name="The Broad Institute Genome Sequencing Platform"/>
            <person name="Russ C."/>
            <person name="Cuomo C."/>
            <person name="Shea T."/>
            <person name="Young S.K."/>
            <person name="Zeng Q."/>
            <person name="Koehrsen M."/>
            <person name="Haas B."/>
            <person name="Borodovsky M."/>
            <person name="Guigo R."/>
            <person name="Alvarado L."/>
            <person name="Berlin A."/>
            <person name="Borenstein D."/>
            <person name="Chen Z."/>
            <person name="Engels R."/>
            <person name="Freedman E."/>
            <person name="Gellesch M."/>
            <person name="Goldberg J."/>
            <person name="Griggs A."/>
            <person name="Gujja S."/>
            <person name="Heiman D."/>
            <person name="Hepburn T."/>
            <person name="Howarth C."/>
            <person name="Jen D."/>
            <person name="Larson L."/>
            <person name="Lewis B."/>
            <person name="Mehta T."/>
            <person name="Park D."/>
            <person name="Pearson M."/>
            <person name="Roberts A."/>
            <person name="Saif S."/>
            <person name="Shenoy N."/>
            <person name="Sisk P."/>
            <person name="Stolte C."/>
            <person name="Sykes S."/>
            <person name="Walk T."/>
            <person name="White J."/>
            <person name="Yandava C."/>
            <person name="Burger G."/>
            <person name="Gray M.W."/>
            <person name="Holland P.W.H."/>
            <person name="King N."/>
            <person name="Lang F.B.F."/>
            <person name="Roger A.J."/>
            <person name="Ruiz-Trillo I."/>
            <person name="Lander E."/>
            <person name="Nusbaum C."/>
        </authorList>
    </citation>
    <scope>NUCLEOTIDE SEQUENCE [LARGE SCALE GENOMIC DNA]</scope>
    <source>
        <strain evidence="13">ATCC 38327</strain>
    </source>
</reference>
<dbReference type="OMA" id="TWSWCAG"/>
<keyword evidence="8" id="KW-0072">Autophagy</keyword>
<dbReference type="PANTHER" id="PTHR12866:SF2">
    <property type="entry name" value="UBIQUITIN-LIKE-CONJUGATING ENZYME ATG3"/>
    <property type="match status" value="1"/>
</dbReference>
<dbReference type="Pfam" id="PF03987">
    <property type="entry name" value="Autophagy_act_C"/>
    <property type="match status" value="1"/>
</dbReference>
<gene>
    <name evidence="12" type="ORF">AMAG_01837</name>
</gene>
<evidence type="ECO:0000256" key="8">
    <source>
        <dbReference type="ARBA" id="ARBA00023006"/>
    </source>
</evidence>
<dbReference type="VEuPathDB" id="FungiDB:AMAG_01837"/>
<evidence type="ECO:0000256" key="6">
    <source>
        <dbReference type="ARBA" id="ARBA00022786"/>
    </source>
</evidence>
<sequence>MSNLTSMFKGIREYWTPVLTASRFETDAVLTPDEFVAAGDYLVFKCGTWRWEAGDPAKRRDYLPADKQFLTTKNVPCLKRLHEMEYHASEKTVETDDGGDGWLATHYKGDGAPDVSDDSDLDLLDDVAAEFVEKLTMDAAGGASSSSSTSKPPARPAAAASHPPPPPPAAAAAIPDDIPDIDDMDDLAGGVSEAPDPAAVHASSSTKIVRTRTYDLAITYDKYYQTPKLALFGYDEARQPLTGAQMLQDISQDHANKTVTMEPHPHLAGVMVAAIHPCRHAEVMKRIMDKMREGGKAVRVDQYLIVFLKFMASVIPTIDYDHTMALE</sequence>
<dbReference type="GO" id="GO:0000407">
    <property type="term" value="C:phagophore assembly site"/>
    <property type="evidence" value="ECO:0007669"/>
    <property type="project" value="TreeGrafter"/>
</dbReference>
<dbReference type="GO" id="GO:0061723">
    <property type="term" value="P:glycophagy"/>
    <property type="evidence" value="ECO:0007669"/>
    <property type="project" value="TreeGrafter"/>
</dbReference>
<dbReference type="Gene3D" id="3.30.1460.50">
    <property type="match status" value="1"/>
</dbReference>
<reference evidence="12 13" key="1">
    <citation type="submission" date="2009-11" db="EMBL/GenBank/DDBJ databases">
        <title>Annotation of Allomyces macrogynus ATCC 38327.</title>
        <authorList>
            <consortium name="The Broad Institute Genome Sequencing Platform"/>
            <person name="Russ C."/>
            <person name="Cuomo C."/>
            <person name="Burger G."/>
            <person name="Gray M.W."/>
            <person name="Holland P.W.H."/>
            <person name="King N."/>
            <person name="Lang F.B.F."/>
            <person name="Roger A.J."/>
            <person name="Ruiz-Trillo I."/>
            <person name="Young S.K."/>
            <person name="Zeng Q."/>
            <person name="Gargeya S."/>
            <person name="Fitzgerald M."/>
            <person name="Haas B."/>
            <person name="Abouelleil A."/>
            <person name="Alvarado L."/>
            <person name="Arachchi H.M."/>
            <person name="Berlin A."/>
            <person name="Chapman S.B."/>
            <person name="Gearin G."/>
            <person name="Goldberg J."/>
            <person name="Griggs A."/>
            <person name="Gujja S."/>
            <person name="Hansen M."/>
            <person name="Heiman D."/>
            <person name="Howarth C."/>
            <person name="Larimer J."/>
            <person name="Lui A."/>
            <person name="MacDonald P.J.P."/>
            <person name="McCowen C."/>
            <person name="Montmayeur A."/>
            <person name="Murphy C."/>
            <person name="Neiman D."/>
            <person name="Pearson M."/>
            <person name="Priest M."/>
            <person name="Roberts A."/>
            <person name="Saif S."/>
            <person name="Shea T."/>
            <person name="Sisk P."/>
            <person name="Stolte C."/>
            <person name="Sykes S."/>
            <person name="Wortman J."/>
            <person name="Nusbaum C."/>
            <person name="Birren B."/>
        </authorList>
    </citation>
    <scope>NUCLEOTIDE SEQUENCE [LARGE SCALE GENOMIC DNA]</scope>
    <source>
        <strain evidence="12 13">ATCC 38327</strain>
    </source>
</reference>
<evidence type="ECO:0000256" key="2">
    <source>
        <dbReference type="ARBA" id="ARBA00007683"/>
    </source>
</evidence>
<dbReference type="GO" id="GO:0005829">
    <property type="term" value="C:cytosol"/>
    <property type="evidence" value="ECO:0007669"/>
    <property type="project" value="TreeGrafter"/>
</dbReference>
<evidence type="ECO:0000256" key="10">
    <source>
        <dbReference type="ARBA" id="ARBA00033139"/>
    </source>
</evidence>
<comment type="similarity">
    <text evidence="2">Belongs to the ATG3 family.</text>
</comment>
<dbReference type="GO" id="GO:0000422">
    <property type="term" value="P:autophagy of mitochondrion"/>
    <property type="evidence" value="ECO:0007669"/>
    <property type="project" value="TreeGrafter"/>
</dbReference>
<evidence type="ECO:0000256" key="1">
    <source>
        <dbReference type="ARBA" id="ARBA00004496"/>
    </source>
</evidence>
<feature type="compositionally biased region" description="Acidic residues" evidence="11">
    <location>
        <begin position="177"/>
        <end position="186"/>
    </location>
</feature>
<name>A0A0L0S0U8_ALLM3</name>
<dbReference type="STRING" id="578462.A0A0L0S0U8"/>
<evidence type="ECO:0000256" key="5">
    <source>
        <dbReference type="ARBA" id="ARBA00022490"/>
    </source>
</evidence>
<keyword evidence="4" id="KW-0813">Transport</keyword>
<proteinExistence type="inferred from homology"/>
<feature type="compositionally biased region" description="Low complexity" evidence="11">
    <location>
        <begin position="139"/>
        <end position="161"/>
    </location>
</feature>